<evidence type="ECO:0000313" key="2">
    <source>
        <dbReference type="EMBL" id="KAJ1200540.1"/>
    </source>
</evidence>
<keyword evidence="3" id="KW-1185">Reference proteome</keyword>
<name>A0AAV7VG25_PLEWA</name>
<sequence>MQNGCTGTGTVLTLVGVGAMTGHKRRWWRTREAPTPATYPSGNPESGADLKVGTSQSLPGDVSGHSQGDTRAAQTAVGPSVNFLSAEQRARRCGAQACG</sequence>
<dbReference type="EMBL" id="JANPWB010000003">
    <property type="protein sequence ID" value="KAJ1200540.1"/>
    <property type="molecule type" value="Genomic_DNA"/>
</dbReference>
<gene>
    <name evidence="2" type="ORF">NDU88_004363</name>
</gene>
<organism evidence="2 3">
    <name type="scientific">Pleurodeles waltl</name>
    <name type="common">Iberian ribbed newt</name>
    <dbReference type="NCBI Taxonomy" id="8319"/>
    <lineage>
        <taxon>Eukaryota</taxon>
        <taxon>Metazoa</taxon>
        <taxon>Chordata</taxon>
        <taxon>Craniata</taxon>
        <taxon>Vertebrata</taxon>
        <taxon>Euteleostomi</taxon>
        <taxon>Amphibia</taxon>
        <taxon>Batrachia</taxon>
        <taxon>Caudata</taxon>
        <taxon>Salamandroidea</taxon>
        <taxon>Salamandridae</taxon>
        <taxon>Pleurodelinae</taxon>
        <taxon>Pleurodeles</taxon>
    </lineage>
</organism>
<dbReference type="Proteomes" id="UP001066276">
    <property type="component" value="Chromosome 2_1"/>
</dbReference>
<protein>
    <submittedName>
        <fullName evidence="2">Uncharacterized protein</fullName>
    </submittedName>
</protein>
<feature type="region of interest" description="Disordered" evidence="1">
    <location>
        <begin position="22"/>
        <end position="73"/>
    </location>
</feature>
<reference evidence="2" key="1">
    <citation type="journal article" date="2022" name="bioRxiv">
        <title>Sequencing and chromosome-scale assembly of the giantPleurodeles waltlgenome.</title>
        <authorList>
            <person name="Brown T."/>
            <person name="Elewa A."/>
            <person name="Iarovenko S."/>
            <person name="Subramanian E."/>
            <person name="Araus A.J."/>
            <person name="Petzold A."/>
            <person name="Susuki M."/>
            <person name="Suzuki K.-i.T."/>
            <person name="Hayashi T."/>
            <person name="Toyoda A."/>
            <person name="Oliveira C."/>
            <person name="Osipova E."/>
            <person name="Leigh N.D."/>
            <person name="Simon A."/>
            <person name="Yun M.H."/>
        </authorList>
    </citation>
    <scope>NUCLEOTIDE SEQUENCE</scope>
    <source>
        <strain evidence="2">20211129_DDA</strain>
        <tissue evidence="2">Liver</tissue>
    </source>
</reference>
<proteinExistence type="predicted"/>
<comment type="caution">
    <text evidence="2">The sequence shown here is derived from an EMBL/GenBank/DDBJ whole genome shotgun (WGS) entry which is preliminary data.</text>
</comment>
<evidence type="ECO:0000256" key="1">
    <source>
        <dbReference type="SAM" id="MobiDB-lite"/>
    </source>
</evidence>
<evidence type="ECO:0000313" key="3">
    <source>
        <dbReference type="Proteomes" id="UP001066276"/>
    </source>
</evidence>
<accession>A0AAV7VG25</accession>
<dbReference type="AlphaFoldDB" id="A0AAV7VG25"/>
<feature type="compositionally biased region" description="Polar residues" evidence="1">
    <location>
        <begin position="53"/>
        <end position="73"/>
    </location>
</feature>